<reference evidence="1" key="2">
    <citation type="submission" date="2020-06" db="EMBL/GenBank/DDBJ databases">
        <title>Helianthus annuus Genome sequencing and assembly Release 2.</title>
        <authorList>
            <person name="Gouzy J."/>
            <person name="Langlade N."/>
            <person name="Munos S."/>
        </authorList>
    </citation>
    <scope>NUCLEOTIDE SEQUENCE</scope>
    <source>
        <tissue evidence="1">Leaves</tissue>
    </source>
</reference>
<accession>A0A9K3ELB7</accession>
<dbReference type="Proteomes" id="UP000215914">
    <property type="component" value="Unassembled WGS sequence"/>
</dbReference>
<keyword evidence="2" id="KW-1185">Reference proteome</keyword>
<name>A0A9K3ELB7_HELAN</name>
<reference evidence="1" key="1">
    <citation type="journal article" date="2017" name="Nature">
        <title>The sunflower genome provides insights into oil metabolism, flowering and Asterid evolution.</title>
        <authorList>
            <person name="Badouin H."/>
            <person name="Gouzy J."/>
            <person name="Grassa C.J."/>
            <person name="Murat F."/>
            <person name="Staton S.E."/>
            <person name="Cottret L."/>
            <person name="Lelandais-Briere C."/>
            <person name="Owens G.L."/>
            <person name="Carrere S."/>
            <person name="Mayjonade B."/>
            <person name="Legrand L."/>
            <person name="Gill N."/>
            <person name="Kane N.C."/>
            <person name="Bowers J.E."/>
            <person name="Hubner S."/>
            <person name="Bellec A."/>
            <person name="Berard A."/>
            <person name="Berges H."/>
            <person name="Blanchet N."/>
            <person name="Boniface M.C."/>
            <person name="Brunel D."/>
            <person name="Catrice O."/>
            <person name="Chaidir N."/>
            <person name="Claudel C."/>
            <person name="Donnadieu C."/>
            <person name="Faraut T."/>
            <person name="Fievet G."/>
            <person name="Helmstetter N."/>
            <person name="King M."/>
            <person name="Knapp S.J."/>
            <person name="Lai Z."/>
            <person name="Le Paslier M.C."/>
            <person name="Lippi Y."/>
            <person name="Lorenzon L."/>
            <person name="Mandel J.R."/>
            <person name="Marage G."/>
            <person name="Marchand G."/>
            <person name="Marquand E."/>
            <person name="Bret-Mestries E."/>
            <person name="Morien E."/>
            <person name="Nambeesan S."/>
            <person name="Nguyen T."/>
            <person name="Pegot-Espagnet P."/>
            <person name="Pouilly N."/>
            <person name="Raftis F."/>
            <person name="Sallet E."/>
            <person name="Schiex T."/>
            <person name="Thomas J."/>
            <person name="Vandecasteele C."/>
            <person name="Vares D."/>
            <person name="Vear F."/>
            <person name="Vautrin S."/>
            <person name="Crespi M."/>
            <person name="Mangin B."/>
            <person name="Burke J.M."/>
            <person name="Salse J."/>
            <person name="Munos S."/>
            <person name="Vincourt P."/>
            <person name="Rieseberg L.H."/>
            <person name="Langlade N.B."/>
        </authorList>
    </citation>
    <scope>NUCLEOTIDE SEQUENCE</scope>
    <source>
        <tissue evidence="1">Leaves</tissue>
    </source>
</reference>
<evidence type="ECO:0000313" key="2">
    <source>
        <dbReference type="Proteomes" id="UP000215914"/>
    </source>
</evidence>
<sequence>MGTQALVVLGRPLASRYVKLTDVEGELLQVEPFQPTSSLEHLGNF</sequence>
<comment type="caution">
    <text evidence="1">The sequence shown here is derived from an EMBL/GenBank/DDBJ whole genome shotgun (WGS) entry which is preliminary data.</text>
</comment>
<gene>
    <name evidence="1" type="ORF">HanXRQr2_Chr13g0611641</name>
</gene>
<dbReference type="Gramene" id="mRNA:HanXRQr2_Chr13g0611641">
    <property type="protein sequence ID" value="mRNA:HanXRQr2_Chr13g0611641"/>
    <property type="gene ID" value="HanXRQr2_Chr13g0611641"/>
</dbReference>
<evidence type="ECO:0000313" key="1">
    <source>
        <dbReference type="EMBL" id="KAF5775400.1"/>
    </source>
</evidence>
<dbReference type="EMBL" id="MNCJ02000328">
    <property type="protein sequence ID" value="KAF5775400.1"/>
    <property type="molecule type" value="Genomic_DNA"/>
</dbReference>
<protein>
    <submittedName>
        <fullName evidence="1">Uncharacterized protein</fullName>
    </submittedName>
</protein>
<dbReference type="AlphaFoldDB" id="A0A9K3ELB7"/>
<proteinExistence type="predicted"/>
<organism evidence="1 2">
    <name type="scientific">Helianthus annuus</name>
    <name type="common">Common sunflower</name>
    <dbReference type="NCBI Taxonomy" id="4232"/>
    <lineage>
        <taxon>Eukaryota</taxon>
        <taxon>Viridiplantae</taxon>
        <taxon>Streptophyta</taxon>
        <taxon>Embryophyta</taxon>
        <taxon>Tracheophyta</taxon>
        <taxon>Spermatophyta</taxon>
        <taxon>Magnoliopsida</taxon>
        <taxon>eudicotyledons</taxon>
        <taxon>Gunneridae</taxon>
        <taxon>Pentapetalae</taxon>
        <taxon>asterids</taxon>
        <taxon>campanulids</taxon>
        <taxon>Asterales</taxon>
        <taxon>Asteraceae</taxon>
        <taxon>Asteroideae</taxon>
        <taxon>Heliantheae alliance</taxon>
        <taxon>Heliantheae</taxon>
        <taxon>Helianthus</taxon>
    </lineage>
</organism>